<evidence type="ECO:0000313" key="9">
    <source>
        <dbReference type="Proteomes" id="UP001501586"/>
    </source>
</evidence>
<proteinExistence type="predicted"/>
<evidence type="ECO:0000256" key="1">
    <source>
        <dbReference type="ARBA" id="ARBA00004651"/>
    </source>
</evidence>
<feature type="domain" description="Cardiolipin synthase N-terminal" evidence="7">
    <location>
        <begin position="33"/>
        <end position="72"/>
    </location>
</feature>
<gene>
    <name evidence="8" type="ORF">GCM10022261_05190</name>
</gene>
<name>A0ABP8EG92_9MICO</name>
<reference evidence="9" key="1">
    <citation type="journal article" date="2019" name="Int. J. Syst. Evol. Microbiol.">
        <title>The Global Catalogue of Microorganisms (GCM) 10K type strain sequencing project: providing services to taxonomists for standard genome sequencing and annotation.</title>
        <authorList>
            <consortium name="The Broad Institute Genomics Platform"/>
            <consortium name="The Broad Institute Genome Sequencing Center for Infectious Disease"/>
            <person name="Wu L."/>
            <person name="Ma J."/>
        </authorList>
    </citation>
    <scope>NUCLEOTIDE SEQUENCE [LARGE SCALE GENOMIC DNA]</scope>
    <source>
        <strain evidence="9">JCM 17458</strain>
    </source>
</reference>
<organism evidence="8 9">
    <name type="scientific">Brevibacterium daeguense</name>
    <dbReference type="NCBI Taxonomy" id="909936"/>
    <lineage>
        <taxon>Bacteria</taxon>
        <taxon>Bacillati</taxon>
        <taxon>Actinomycetota</taxon>
        <taxon>Actinomycetes</taxon>
        <taxon>Micrococcales</taxon>
        <taxon>Brevibacteriaceae</taxon>
        <taxon>Brevibacterium</taxon>
    </lineage>
</organism>
<feature type="transmembrane region" description="Helical" evidence="6">
    <location>
        <begin position="55"/>
        <end position="72"/>
    </location>
</feature>
<sequence length="77" mass="8468">MNRKKCTRTCRWKDLSSGQQAAVLTLASVQVSLAVTAWTDLAFRPSSAVRGGKGKWAAIIAVNFLGPILYFTRGIRR</sequence>
<keyword evidence="3 6" id="KW-0812">Transmembrane</keyword>
<dbReference type="Pfam" id="PF13396">
    <property type="entry name" value="PLDc_N"/>
    <property type="match status" value="1"/>
</dbReference>
<dbReference type="RefSeq" id="WP_236864681.1">
    <property type="nucleotide sequence ID" value="NZ_BAABAZ010000004.1"/>
</dbReference>
<keyword evidence="2" id="KW-1003">Cell membrane</keyword>
<evidence type="ECO:0000259" key="7">
    <source>
        <dbReference type="Pfam" id="PF13396"/>
    </source>
</evidence>
<accession>A0ABP8EG92</accession>
<evidence type="ECO:0000256" key="4">
    <source>
        <dbReference type="ARBA" id="ARBA00022989"/>
    </source>
</evidence>
<comment type="caution">
    <text evidence="8">The sequence shown here is derived from an EMBL/GenBank/DDBJ whole genome shotgun (WGS) entry which is preliminary data.</text>
</comment>
<dbReference type="Proteomes" id="UP001501586">
    <property type="component" value="Unassembled WGS sequence"/>
</dbReference>
<evidence type="ECO:0000256" key="6">
    <source>
        <dbReference type="SAM" id="Phobius"/>
    </source>
</evidence>
<protein>
    <recommendedName>
        <fullName evidence="7">Cardiolipin synthase N-terminal domain-containing protein</fullName>
    </recommendedName>
</protein>
<keyword evidence="5 6" id="KW-0472">Membrane</keyword>
<dbReference type="InterPro" id="IPR027379">
    <property type="entry name" value="CLS_N"/>
</dbReference>
<evidence type="ECO:0000256" key="5">
    <source>
        <dbReference type="ARBA" id="ARBA00023136"/>
    </source>
</evidence>
<comment type="subcellular location">
    <subcellularLocation>
        <location evidence="1">Cell membrane</location>
        <topology evidence="1">Multi-pass membrane protein</topology>
    </subcellularLocation>
</comment>
<evidence type="ECO:0000313" key="8">
    <source>
        <dbReference type="EMBL" id="GAA4282988.1"/>
    </source>
</evidence>
<evidence type="ECO:0000256" key="2">
    <source>
        <dbReference type="ARBA" id="ARBA00022475"/>
    </source>
</evidence>
<keyword evidence="4 6" id="KW-1133">Transmembrane helix</keyword>
<feature type="transmembrane region" description="Helical" evidence="6">
    <location>
        <begin position="21"/>
        <end position="43"/>
    </location>
</feature>
<evidence type="ECO:0000256" key="3">
    <source>
        <dbReference type="ARBA" id="ARBA00022692"/>
    </source>
</evidence>
<keyword evidence="9" id="KW-1185">Reference proteome</keyword>
<dbReference type="EMBL" id="BAABAZ010000004">
    <property type="protein sequence ID" value="GAA4282988.1"/>
    <property type="molecule type" value="Genomic_DNA"/>
</dbReference>